<evidence type="ECO:0000256" key="1">
    <source>
        <dbReference type="ARBA" id="ARBA00005253"/>
    </source>
</evidence>
<comment type="caution">
    <text evidence="14">The sequence shown here is derived from an EMBL/GenBank/DDBJ whole genome shotgun (WGS) entry which is preliminary data.</text>
</comment>
<evidence type="ECO:0000313" key="14">
    <source>
        <dbReference type="EMBL" id="RMZ54950.1"/>
    </source>
</evidence>
<protein>
    <recommendedName>
        <fullName evidence="9">Caltractin</fullName>
    </recommendedName>
    <alternativeName>
        <fullName evidence="10">Centrin</fullName>
    </alternativeName>
</protein>
<evidence type="ECO:0000256" key="2">
    <source>
        <dbReference type="ARBA" id="ARBA00022618"/>
    </source>
</evidence>
<evidence type="ECO:0000259" key="13">
    <source>
        <dbReference type="PROSITE" id="PS50222"/>
    </source>
</evidence>
<feature type="compositionally biased region" description="Acidic residues" evidence="12">
    <location>
        <begin position="1"/>
        <end position="31"/>
    </location>
</feature>
<dbReference type="PANTHER" id="PTHR23048:SF59">
    <property type="entry name" value="EF-HAND SUPERFAMILY PROTEIN"/>
    <property type="match status" value="1"/>
</dbReference>
<dbReference type="InterPro" id="IPR001680">
    <property type="entry name" value="WD40_rpt"/>
</dbReference>
<dbReference type="SMART" id="SM00320">
    <property type="entry name" value="WD40"/>
    <property type="match status" value="4"/>
</dbReference>
<evidence type="ECO:0000256" key="4">
    <source>
        <dbReference type="ARBA" id="ARBA00022737"/>
    </source>
</evidence>
<dbReference type="PROSITE" id="PS00039">
    <property type="entry name" value="DEAD_ATP_HELICASE"/>
    <property type="match status" value="1"/>
</dbReference>
<dbReference type="InterPro" id="IPR050230">
    <property type="entry name" value="CALM/Myosin/TropC-like"/>
</dbReference>
<evidence type="ECO:0000256" key="11">
    <source>
        <dbReference type="PROSITE-ProRule" id="PRU00221"/>
    </source>
</evidence>
<dbReference type="PROSITE" id="PS50294">
    <property type="entry name" value="WD_REPEATS_REGION"/>
    <property type="match status" value="1"/>
</dbReference>
<dbReference type="Gene3D" id="2.130.10.10">
    <property type="entry name" value="YVTN repeat-like/Quinoprotein amine dehydrogenase"/>
    <property type="match status" value="2"/>
</dbReference>
<dbReference type="PROSITE" id="PS00018">
    <property type="entry name" value="EF_HAND_1"/>
    <property type="match status" value="3"/>
</dbReference>
<name>A0A3M7KYQ9_AUXPR</name>
<evidence type="ECO:0000256" key="8">
    <source>
        <dbReference type="ARBA" id="ARBA00037153"/>
    </source>
</evidence>
<dbReference type="InterPro" id="IPR002048">
    <property type="entry name" value="EF_hand_dom"/>
</dbReference>
<dbReference type="InterPro" id="IPR011992">
    <property type="entry name" value="EF-hand-dom_pair"/>
</dbReference>
<dbReference type="GO" id="GO:0051301">
    <property type="term" value="P:cell division"/>
    <property type="evidence" value="ECO:0007669"/>
    <property type="project" value="UniProtKB-KW"/>
</dbReference>
<keyword evidence="6" id="KW-0106">Calcium</keyword>
<dbReference type="EMBL" id="QOKY01000172">
    <property type="protein sequence ID" value="RMZ54950.1"/>
    <property type="molecule type" value="Genomic_DNA"/>
</dbReference>
<feature type="domain" description="EF-hand" evidence="13">
    <location>
        <begin position="423"/>
        <end position="458"/>
    </location>
</feature>
<dbReference type="GO" id="GO:0005509">
    <property type="term" value="F:calcium ion binding"/>
    <property type="evidence" value="ECO:0007669"/>
    <property type="project" value="InterPro"/>
</dbReference>
<dbReference type="SUPFAM" id="SSF50978">
    <property type="entry name" value="WD40 repeat-like"/>
    <property type="match status" value="1"/>
</dbReference>
<dbReference type="AlphaFoldDB" id="A0A3M7KYQ9"/>
<evidence type="ECO:0000256" key="9">
    <source>
        <dbReference type="ARBA" id="ARBA00039772"/>
    </source>
</evidence>
<evidence type="ECO:0000256" key="12">
    <source>
        <dbReference type="SAM" id="MobiDB-lite"/>
    </source>
</evidence>
<dbReference type="SMART" id="SM00054">
    <property type="entry name" value="EFh"/>
    <property type="match status" value="4"/>
</dbReference>
<evidence type="ECO:0000256" key="7">
    <source>
        <dbReference type="ARBA" id="ARBA00023306"/>
    </source>
</evidence>
<evidence type="ECO:0000256" key="6">
    <source>
        <dbReference type="ARBA" id="ARBA00022837"/>
    </source>
</evidence>
<dbReference type="Pfam" id="PF00400">
    <property type="entry name" value="WD40"/>
    <property type="match status" value="1"/>
</dbReference>
<evidence type="ECO:0000256" key="10">
    <source>
        <dbReference type="ARBA" id="ARBA00041736"/>
    </source>
</evidence>
<dbReference type="Pfam" id="PF13499">
    <property type="entry name" value="EF-hand_7"/>
    <property type="match status" value="2"/>
</dbReference>
<evidence type="ECO:0000256" key="5">
    <source>
        <dbReference type="ARBA" id="ARBA00022776"/>
    </source>
</evidence>
<dbReference type="GO" id="GO:0016460">
    <property type="term" value="C:myosin II complex"/>
    <property type="evidence" value="ECO:0007669"/>
    <property type="project" value="TreeGrafter"/>
</dbReference>
<dbReference type="FunFam" id="1.10.238.10:FF:000070">
    <property type="entry name" value="Centrin-1"/>
    <property type="match status" value="1"/>
</dbReference>
<feature type="repeat" description="WD" evidence="11">
    <location>
        <begin position="316"/>
        <end position="351"/>
    </location>
</feature>
<dbReference type="InterPro" id="IPR036322">
    <property type="entry name" value="WD40_repeat_dom_sf"/>
</dbReference>
<feature type="non-terminal residue" evidence="14">
    <location>
        <position position="1"/>
    </location>
</feature>
<comment type="similarity">
    <text evidence="1">Belongs to the centrin family.</text>
</comment>
<dbReference type="CDD" id="cd00051">
    <property type="entry name" value="EFh"/>
    <property type="match status" value="2"/>
</dbReference>
<reference evidence="15" key="1">
    <citation type="journal article" date="2018" name="Algal Res.">
        <title>Characterization of plant carbon substrate utilization by Auxenochlorella protothecoides.</title>
        <authorList>
            <person name="Vogler B.W."/>
            <person name="Starkenburg S.R."/>
            <person name="Sudasinghe N."/>
            <person name="Schambach J.Y."/>
            <person name="Rollin J.A."/>
            <person name="Pattathil S."/>
            <person name="Barry A.N."/>
        </authorList>
    </citation>
    <scope>NUCLEOTIDE SEQUENCE [LARGE SCALE GENOMIC DNA]</scope>
    <source>
        <strain evidence="15">UTEX 25</strain>
    </source>
</reference>
<dbReference type="SUPFAM" id="SSF47473">
    <property type="entry name" value="EF-hand"/>
    <property type="match status" value="1"/>
</dbReference>
<evidence type="ECO:0000313" key="15">
    <source>
        <dbReference type="Proteomes" id="UP000279271"/>
    </source>
</evidence>
<dbReference type="InterPro" id="IPR015943">
    <property type="entry name" value="WD40/YVTN_repeat-like_dom_sf"/>
</dbReference>
<feature type="domain" description="EF-hand" evidence="13">
    <location>
        <begin position="496"/>
        <end position="531"/>
    </location>
</feature>
<keyword evidence="5" id="KW-0498">Mitosis</keyword>
<evidence type="ECO:0000256" key="3">
    <source>
        <dbReference type="ARBA" id="ARBA00022723"/>
    </source>
</evidence>
<dbReference type="FunFam" id="1.10.238.10:FF:000077">
    <property type="entry name" value="Centrin 1"/>
    <property type="match status" value="1"/>
</dbReference>
<dbReference type="PROSITE" id="PS50082">
    <property type="entry name" value="WD_REPEATS_2"/>
    <property type="match status" value="1"/>
</dbReference>
<keyword evidence="7" id="KW-0131">Cell cycle</keyword>
<comment type="function">
    <text evidence="8">This calcium-binding protein is found in the basal body complexes (the functional homolog of the centrosome in animal cell). In mitotic cells it is specifically associated with the poles of the mitotic spindles at the sites of the duplicated basal body complexes.</text>
</comment>
<keyword evidence="3" id="KW-0479">Metal-binding</keyword>
<feature type="domain" description="EF-hand" evidence="13">
    <location>
        <begin position="532"/>
        <end position="567"/>
    </location>
</feature>
<dbReference type="PANTHER" id="PTHR23048">
    <property type="entry name" value="MYOSIN LIGHT CHAIN 1, 3"/>
    <property type="match status" value="1"/>
</dbReference>
<sequence length="567" mass="60959">TKKEETEGEESGDEEESEEDSGEEESDDEQSYPDVDVPLMARDWEAVLDESITCLSMDPSGTYIAVGTAEGPISLLSAASGQTGIELAGHDWGTNAVAHLGLRRLVSIGEDGHARIWTLPVGELEPKVQAIPVPHVDADRTPAGPCVRHLAVRGNAFACAAGHQATYFTVEPETAEVKAYPQPPTKGTVLDVRLPVDGSLVVATSKSVALLEEMEITSKQPNPLDMPVEGACLSVDVDASGKHVIVGCQDQAVRIYQLKRTAKGAEVEEFAGGGYHGKVTHVTFDAQGHKMGSVGGNVGIVLDFEGGPEDSSPTLLVGHSKTINALAWQPVGGLVATGGDDGEVIVYDLQTATPGKPDYCSPLAIGDCKGDAVTAVVWGDGGVLFSGHESGAATGLTAQTYRRAVTTSRRDRKAGPRVGLTEEQRQEIREAFDLFDTDGSGTIDTRELKVAMRALGFEPKKEEVKKLVADFDKDGSGLIDYEEFLQVMTTKMGERDGKEEIIKAFRLFDDDETGKISFKNLKRVAKELGENITDEELQEMIDEADRDGDGEVNEEEFFRIMKKTSLF</sequence>
<dbReference type="InterPro" id="IPR018247">
    <property type="entry name" value="EF_Hand_1_Ca_BS"/>
</dbReference>
<feature type="domain" description="EF-hand" evidence="13">
    <location>
        <begin position="459"/>
        <end position="494"/>
    </location>
</feature>
<proteinExistence type="inferred from homology"/>
<dbReference type="Proteomes" id="UP000279271">
    <property type="component" value="Unassembled WGS sequence"/>
</dbReference>
<keyword evidence="2" id="KW-0132">Cell division</keyword>
<keyword evidence="11" id="KW-0853">WD repeat</keyword>
<dbReference type="PROSITE" id="PS50222">
    <property type="entry name" value="EF_HAND_2"/>
    <property type="match status" value="4"/>
</dbReference>
<accession>A0A3M7KYQ9</accession>
<dbReference type="Gene3D" id="1.10.238.10">
    <property type="entry name" value="EF-hand"/>
    <property type="match status" value="2"/>
</dbReference>
<feature type="region of interest" description="Disordered" evidence="12">
    <location>
        <begin position="1"/>
        <end position="34"/>
    </location>
</feature>
<organism evidence="14 15">
    <name type="scientific">Auxenochlorella protothecoides</name>
    <name type="common">Green microalga</name>
    <name type="synonym">Chlorella protothecoides</name>
    <dbReference type="NCBI Taxonomy" id="3075"/>
    <lineage>
        <taxon>Eukaryota</taxon>
        <taxon>Viridiplantae</taxon>
        <taxon>Chlorophyta</taxon>
        <taxon>core chlorophytes</taxon>
        <taxon>Trebouxiophyceae</taxon>
        <taxon>Chlorellales</taxon>
        <taxon>Chlorellaceae</taxon>
        <taxon>Auxenochlorella</taxon>
    </lineage>
</organism>
<gene>
    <name evidence="14" type="ORF">APUTEX25_000467</name>
</gene>
<keyword evidence="4" id="KW-0677">Repeat</keyword>
<dbReference type="InterPro" id="IPR000629">
    <property type="entry name" value="RNA-helicase_DEAD-box_CS"/>
</dbReference>